<name>A0ACB8AGW3_9AGAM</name>
<sequence length="96" mass="10601">MTLSIALGPAFGLVRSTPTLMLITPASRITIVPHYASTDLYVRPSSRPDTLPISENMSVRTSFIRYTVSILYVAISICHRLVLLPVVLLLTCHPYS</sequence>
<dbReference type="Proteomes" id="UP000790377">
    <property type="component" value="Unassembled WGS sequence"/>
</dbReference>
<evidence type="ECO:0000313" key="1">
    <source>
        <dbReference type="EMBL" id="KAH7911777.1"/>
    </source>
</evidence>
<gene>
    <name evidence="1" type="ORF">BJ138DRAFT_1149764</name>
</gene>
<dbReference type="EMBL" id="MU267667">
    <property type="protein sequence ID" value="KAH7911777.1"/>
    <property type="molecule type" value="Genomic_DNA"/>
</dbReference>
<organism evidence="1 2">
    <name type="scientific">Hygrophoropsis aurantiaca</name>
    <dbReference type="NCBI Taxonomy" id="72124"/>
    <lineage>
        <taxon>Eukaryota</taxon>
        <taxon>Fungi</taxon>
        <taxon>Dikarya</taxon>
        <taxon>Basidiomycota</taxon>
        <taxon>Agaricomycotina</taxon>
        <taxon>Agaricomycetes</taxon>
        <taxon>Agaricomycetidae</taxon>
        <taxon>Boletales</taxon>
        <taxon>Coniophorineae</taxon>
        <taxon>Hygrophoropsidaceae</taxon>
        <taxon>Hygrophoropsis</taxon>
    </lineage>
</organism>
<proteinExistence type="predicted"/>
<reference evidence="1" key="1">
    <citation type="journal article" date="2021" name="New Phytol.">
        <title>Evolutionary innovations through gain and loss of genes in the ectomycorrhizal Boletales.</title>
        <authorList>
            <person name="Wu G."/>
            <person name="Miyauchi S."/>
            <person name="Morin E."/>
            <person name="Kuo A."/>
            <person name="Drula E."/>
            <person name="Varga T."/>
            <person name="Kohler A."/>
            <person name="Feng B."/>
            <person name="Cao Y."/>
            <person name="Lipzen A."/>
            <person name="Daum C."/>
            <person name="Hundley H."/>
            <person name="Pangilinan J."/>
            <person name="Johnson J."/>
            <person name="Barry K."/>
            <person name="LaButti K."/>
            <person name="Ng V."/>
            <person name="Ahrendt S."/>
            <person name="Min B."/>
            <person name="Choi I.G."/>
            <person name="Park H."/>
            <person name="Plett J.M."/>
            <person name="Magnuson J."/>
            <person name="Spatafora J.W."/>
            <person name="Nagy L.G."/>
            <person name="Henrissat B."/>
            <person name="Grigoriev I.V."/>
            <person name="Yang Z.L."/>
            <person name="Xu J."/>
            <person name="Martin F.M."/>
        </authorList>
    </citation>
    <scope>NUCLEOTIDE SEQUENCE</scope>
    <source>
        <strain evidence="1">ATCC 28755</strain>
    </source>
</reference>
<comment type="caution">
    <text evidence="1">The sequence shown here is derived from an EMBL/GenBank/DDBJ whole genome shotgun (WGS) entry which is preliminary data.</text>
</comment>
<keyword evidence="2" id="KW-1185">Reference proteome</keyword>
<accession>A0ACB8AGW3</accession>
<protein>
    <submittedName>
        <fullName evidence="1">Uncharacterized protein</fullName>
    </submittedName>
</protein>
<evidence type="ECO:0000313" key="2">
    <source>
        <dbReference type="Proteomes" id="UP000790377"/>
    </source>
</evidence>